<evidence type="ECO:0000313" key="4">
    <source>
        <dbReference type="EMBL" id="MPN53626.1"/>
    </source>
</evidence>
<accession>A0A645IR98</accession>
<dbReference type="EMBL" id="VSSQ01120932">
    <property type="protein sequence ID" value="MPN53626.1"/>
    <property type="molecule type" value="Genomic_DNA"/>
</dbReference>
<name>A0A645IR98_9ZZZZ</name>
<protein>
    <submittedName>
        <fullName evidence="4">Bifunctional ribokinase/ribose-5-phosphate isomerase A</fullName>
    </submittedName>
</protein>
<dbReference type="PANTHER" id="PTHR10584:SF166">
    <property type="entry name" value="RIBOKINASE"/>
    <property type="match status" value="1"/>
</dbReference>
<feature type="domain" description="Carbohydrate kinase PfkB" evidence="3">
    <location>
        <begin position="3"/>
        <end position="94"/>
    </location>
</feature>
<evidence type="ECO:0000256" key="1">
    <source>
        <dbReference type="ARBA" id="ARBA00022679"/>
    </source>
</evidence>
<dbReference type="Pfam" id="PF00294">
    <property type="entry name" value="PfkB"/>
    <property type="match status" value="1"/>
</dbReference>
<keyword evidence="1" id="KW-0808">Transferase</keyword>
<dbReference type="GO" id="GO:0016853">
    <property type="term" value="F:isomerase activity"/>
    <property type="evidence" value="ECO:0007669"/>
    <property type="project" value="UniProtKB-KW"/>
</dbReference>
<dbReference type="SUPFAM" id="SSF53613">
    <property type="entry name" value="Ribokinase-like"/>
    <property type="match status" value="1"/>
</dbReference>
<proteinExistence type="predicted"/>
<evidence type="ECO:0000259" key="3">
    <source>
        <dbReference type="Pfam" id="PF00294"/>
    </source>
</evidence>
<dbReference type="InterPro" id="IPR002173">
    <property type="entry name" value="Carboh/pur_kinase_PfkB_CS"/>
</dbReference>
<reference evidence="4" key="1">
    <citation type="submission" date="2019-08" db="EMBL/GenBank/DDBJ databases">
        <authorList>
            <person name="Kucharzyk K."/>
            <person name="Murdoch R.W."/>
            <person name="Higgins S."/>
            <person name="Loffler F."/>
        </authorList>
    </citation>
    <scope>NUCLEOTIDE SEQUENCE</scope>
</reference>
<organism evidence="4">
    <name type="scientific">bioreactor metagenome</name>
    <dbReference type="NCBI Taxonomy" id="1076179"/>
    <lineage>
        <taxon>unclassified sequences</taxon>
        <taxon>metagenomes</taxon>
        <taxon>ecological metagenomes</taxon>
    </lineage>
</organism>
<sequence length="114" mass="12305">MRQGLRCVVVTIGNQGALVAAKEGSVMVPGFPTRAVDTTGAGDSFWGGFLARVSESGKPLEQITFQDFQSFARFGNAVASLCVEKRGAMPAMPHREDVLRRMQTAEEWSPDTGK</sequence>
<dbReference type="AlphaFoldDB" id="A0A645IR98"/>
<dbReference type="InterPro" id="IPR029056">
    <property type="entry name" value="Ribokinase-like"/>
</dbReference>
<keyword evidence="4" id="KW-0413">Isomerase</keyword>
<keyword evidence="2 4" id="KW-0418">Kinase</keyword>
<gene>
    <name evidence="4" type="ORF">SDC9_201290</name>
</gene>
<dbReference type="PANTHER" id="PTHR10584">
    <property type="entry name" value="SUGAR KINASE"/>
    <property type="match status" value="1"/>
</dbReference>
<comment type="caution">
    <text evidence="4">The sequence shown here is derived from an EMBL/GenBank/DDBJ whole genome shotgun (WGS) entry which is preliminary data.</text>
</comment>
<dbReference type="GO" id="GO:0016301">
    <property type="term" value="F:kinase activity"/>
    <property type="evidence" value="ECO:0007669"/>
    <property type="project" value="UniProtKB-KW"/>
</dbReference>
<dbReference type="Gene3D" id="3.40.1190.20">
    <property type="match status" value="1"/>
</dbReference>
<dbReference type="PROSITE" id="PS00584">
    <property type="entry name" value="PFKB_KINASES_2"/>
    <property type="match status" value="1"/>
</dbReference>
<evidence type="ECO:0000256" key="2">
    <source>
        <dbReference type="ARBA" id="ARBA00022777"/>
    </source>
</evidence>
<dbReference type="InterPro" id="IPR011611">
    <property type="entry name" value="PfkB_dom"/>
</dbReference>